<evidence type="ECO:0000313" key="3">
    <source>
        <dbReference type="Proteomes" id="UP000621307"/>
    </source>
</evidence>
<protein>
    <submittedName>
        <fullName evidence="2">Uncharacterized protein</fullName>
    </submittedName>
</protein>
<evidence type="ECO:0000313" key="2">
    <source>
        <dbReference type="EMBL" id="MBD2252445.1"/>
    </source>
</evidence>
<gene>
    <name evidence="2" type="ORF">H6G14_14190</name>
</gene>
<reference evidence="2 3" key="1">
    <citation type="journal article" date="2020" name="ISME J.">
        <title>Comparative genomics reveals insights into cyanobacterial evolution and habitat adaptation.</title>
        <authorList>
            <person name="Chen M.Y."/>
            <person name="Teng W.K."/>
            <person name="Zhao L."/>
            <person name="Hu C.X."/>
            <person name="Zhou Y.K."/>
            <person name="Han B.P."/>
            <person name="Song L.R."/>
            <person name="Shu W.S."/>
        </authorList>
    </citation>
    <scope>NUCLEOTIDE SEQUENCE [LARGE SCALE GENOMIC DNA]</scope>
    <source>
        <strain evidence="2 3">FACHB-3921</strain>
    </source>
</reference>
<organism evidence="2 3">
    <name type="scientific">Nostoc parmelioides FACHB-3921</name>
    <dbReference type="NCBI Taxonomy" id="2692909"/>
    <lineage>
        <taxon>Bacteria</taxon>
        <taxon>Bacillati</taxon>
        <taxon>Cyanobacteriota</taxon>
        <taxon>Cyanophyceae</taxon>
        <taxon>Nostocales</taxon>
        <taxon>Nostocaceae</taxon>
        <taxon>Nostoc</taxon>
    </lineage>
</organism>
<proteinExistence type="predicted"/>
<dbReference type="RefSeq" id="WP_190568034.1">
    <property type="nucleotide sequence ID" value="NZ_JACJQL010000018.1"/>
</dbReference>
<keyword evidence="3" id="KW-1185">Reference proteome</keyword>
<accession>A0ABR8BHS2</accession>
<comment type="caution">
    <text evidence="2">The sequence shown here is derived from an EMBL/GenBank/DDBJ whole genome shotgun (WGS) entry which is preliminary data.</text>
</comment>
<feature type="region of interest" description="Disordered" evidence="1">
    <location>
        <begin position="134"/>
        <end position="156"/>
    </location>
</feature>
<evidence type="ECO:0000256" key="1">
    <source>
        <dbReference type="SAM" id="MobiDB-lite"/>
    </source>
</evidence>
<sequence length="164" mass="18585">MKQIEPSYKTTISLPLMLPPVTVNKAIVPLQPQSENLSSGWEHLMTVVQDINQMAMELEAKILELKTIASTINSQINYLAENSDRPHSPYINICQYSPVSVPLVKQKPDQSFILTTRKVDLFRAEREAAQLAQQLRQHTQKKKPTPIKNLKQEQGNNILLATDN</sequence>
<dbReference type="Proteomes" id="UP000621307">
    <property type="component" value="Unassembled WGS sequence"/>
</dbReference>
<dbReference type="EMBL" id="JACJQL010000018">
    <property type="protein sequence ID" value="MBD2252445.1"/>
    <property type="molecule type" value="Genomic_DNA"/>
</dbReference>
<name>A0ABR8BHS2_9NOSO</name>